<evidence type="ECO:0000313" key="3">
    <source>
        <dbReference type="Proteomes" id="UP000027265"/>
    </source>
</evidence>
<dbReference type="EMBL" id="KL197743">
    <property type="protein sequence ID" value="KDQ51964.1"/>
    <property type="molecule type" value="Genomic_DNA"/>
</dbReference>
<gene>
    <name evidence="2" type="ORF">JAAARDRAFT_198622</name>
</gene>
<protein>
    <submittedName>
        <fullName evidence="2">Uncharacterized protein</fullName>
    </submittedName>
</protein>
<proteinExistence type="predicted"/>
<reference evidence="3" key="1">
    <citation type="journal article" date="2014" name="Proc. Natl. Acad. Sci. U.S.A.">
        <title>Extensive sampling of basidiomycete genomes demonstrates inadequacy of the white-rot/brown-rot paradigm for wood decay fungi.</title>
        <authorList>
            <person name="Riley R."/>
            <person name="Salamov A.A."/>
            <person name="Brown D.W."/>
            <person name="Nagy L.G."/>
            <person name="Floudas D."/>
            <person name="Held B.W."/>
            <person name="Levasseur A."/>
            <person name="Lombard V."/>
            <person name="Morin E."/>
            <person name="Otillar R."/>
            <person name="Lindquist E.A."/>
            <person name="Sun H."/>
            <person name="LaButti K.M."/>
            <person name="Schmutz J."/>
            <person name="Jabbour D."/>
            <person name="Luo H."/>
            <person name="Baker S.E."/>
            <person name="Pisabarro A.G."/>
            <person name="Walton J.D."/>
            <person name="Blanchette R.A."/>
            <person name="Henrissat B."/>
            <person name="Martin F."/>
            <person name="Cullen D."/>
            <person name="Hibbett D.S."/>
            <person name="Grigoriev I.V."/>
        </authorList>
    </citation>
    <scope>NUCLEOTIDE SEQUENCE [LARGE SCALE GENOMIC DNA]</scope>
    <source>
        <strain evidence="3">MUCL 33604</strain>
    </source>
</reference>
<keyword evidence="1" id="KW-0472">Membrane</keyword>
<dbReference type="InParanoid" id="A0A067PB56"/>
<feature type="transmembrane region" description="Helical" evidence="1">
    <location>
        <begin position="35"/>
        <end position="56"/>
    </location>
</feature>
<evidence type="ECO:0000313" key="2">
    <source>
        <dbReference type="EMBL" id="KDQ51964.1"/>
    </source>
</evidence>
<name>A0A067PB56_9AGAM</name>
<evidence type="ECO:0000256" key="1">
    <source>
        <dbReference type="SAM" id="Phobius"/>
    </source>
</evidence>
<keyword evidence="1" id="KW-1133">Transmembrane helix</keyword>
<keyword evidence="3" id="KW-1185">Reference proteome</keyword>
<feature type="transmembrane region" description="Helical" evidence="1">
    <location>
        <begin position="114"/>
        <end position="136"/>
    </location>
</feature>
<accession>A0A067PB56</accession>
<dbReference type="AlphaFoldDB" id="A0A067PB56"/>
<organism evidence="2 3">
    <name type="scientific">Jaapia argillacea MUCL 33604</name>
    <dbReference type="NCBI Taxonomy" id="933084"/>
    <lineage>
        <taxon>Eukaryota</taxon>
        <taxon>Fungi</taxon>
        <taxon>Dikarya</taxon>
        <taxon>Basidiomycota</taxon>
        <taxon>Agaricomycotina</taxon>
        <taxon>Agaricomycetes</taxon>
        <taxon>Agaricomycetidae</taxon>
        <taxon>Jaapiales</taxon>
        <taxon>Jaapiaceae</taxon>
        <taxon>Jaapia</taxon>
    </lineage>
</organism>
<dbReference type="Proteomes" id="UP000027265">
    <property type="component" value="Unassembled WGS sequence"/>
</dbReference>
<keyword evidence="1" id="KW-0812">Transmembrane</keyword>
<sequence>MSSHSKALISEPVVEFHGSVLRCTTTHSVTYWWKLWFLCVLTISLFPILLLFGLVWENGLSAFAYLTNSIDSHTLVLPMVLDLRLLGSNLITPPPPVYAFSITPNSLAGAILLFYLYIFLFVFLLAWCVLPEFFVFDQLLPRTTRYYRDRSHISNLRQDKFRRLLLKDISPLYVRLNDRSSSSNERHSIPLDISENITCGDVLAALCWQHLLPLDYLNSHYLVAPGRWGKPIHQRKRLGDLCLPRDSNLSLRLRIQGGMSHAGGSEEQEPCPAVKLKRVQRKEVDEADIIQHKLAKGKARAELHLVDAELADVPHRNIVLKTLSMLQDPLPIGLGLQRLA</sequence>
<dbReference type="HOGENOM" id="CLU_816520_0_0_1"/>